<reference evidence="2" key="2">
    <citation type="submission" date="2025-08" db="UniProtKB">
        <authorList>
            <consortium name="RefSeq"/>
        </authorList>
    </citation>
    <scope>IDENTIFICATION</scope>
    <source>
        <tissue evidence="2">Leaf</tissue>
    </source>
</reference>
<dbReference type="RefSeq" id="XP_075092506.1">
    <property type="nucleotide sequence ID" value="XM_075236405.1"/>
</dbReference>
<accession>A0AC58T5J8</accession>
<organism evidence="1 2">
    <name type="scientific">Nicotiana tabacum</name>
    <name type="common">Common tobacco</name>
    <dbReference type="NCBI Taxonomy" id="4097"/>
    <lineage>
        <taxon>Eukaryota</taxon>
        <taxon>Viridiplantae</taxon>
        <taxon>Streptophyta</taxon>
        <taxon>Embryophyta</taxon>
        <taxon>Tracheophyta</taxon>
        <taxon>Spermatophyta</taxon>
        <taxon>Magnoliopsida</taxon>
        <taxon>eudicotyledons</taxon>
        <taxon>Gunneridae</taxon>
        <taxon>Pentapetalae</taxon>
        <taxon>asterids</taxon>
        <taxon>lamiids</taxon>
        <taxon>Solanales</taxon>
        <taxon>Solanaceae</taxon>
        <taxon>Nicotianoideae</taxon>
        <taxon>Nicotianeae</taxon>
        <taxon>Nicotiana</taxon>
    </lineage>
</organism>
<keyword evidence="1" id="KW-1185">Reference proteome</keyword>
<dbReference type="Proteomes" id="UP000790787">
    <property type="component" value="Chromosome 18"/>
</dbReference>
<evidence type="ECO:0000313" key="1">
    <source>
        <dbReference type="Proteomes" id="UP000790787"/>
    </source>
</evidence>
<proteinExistence type="predicted"/>
<name>A0AC58T5J8_TOBAC</name>
<gene>
    <name evidence="2" type="primary">LOC142172733</name>
</gene>
<sequence length="201" mass="22994">MVYSSAQPLRVVVANGQHMLSEEWCPKFKWTMQGEEFHFPMRVLHLGGYDMVLGMNWLDQFTPIILNTKPLSVTFLKEGRIITLKGNTDSAEVWSDVEENTAKLLQQGSNCCLVKLYDLSQQTPEVDVPAPVLELLQKDADIFEEPMALPPTKSCDHTITLMPDTHPFSLRPYRYSHEQKEAIEHMITEMLKVRTMVPSQS</sequence>
<protein>
    <submittedName>
        <fullName evidence="2">Uncharacterized protein LOC142172733</fullName>
    </submittedName>
</protein>
<evidence type="ECO:0000313" key="2">
    <source>
        <dbReference type="RefSeq" id="XP_075092506.1"/>
    </source>
</evidence>
<reference evidence="1" key="1">
    <citation type="journal article" date="2014" name="Nat. Commun.">
        <title>The tobacco genome sequence and its comparison with those of tomato and potato.</title>
        <authorList>
            <person name="Sierro N."/>
            <person name="Battey J.N."/>
            <person name="Ouadi S."/>
            <person name="Bakaher N."/>
            <person name="Bovet L."/>
            <person name="Willig A."/>
            <person name="Goepfert S."/>
            <person name="Peitsch M.C."/>
            <person name="Ivanov N.V."/>
        </authorList>
    </citation>
    <scope>NUCLEOTIDE SEQUENCE [LARGE SCALE GENOMIC DNA]</scope>
</reference>